<dbReference type="EMBL" id="VSRR010002159">
    <property type="protein sequence ID" value="MPC29918.1"/>
    <property type="molecule type" value="Genomic_DNA"/>
</dbReference>
<evidence type="ECO:0000256" key="1">
    <source>
        <dbReference type="SAM" id="Phobius"/>
    </source>
</evidence>
<accession>A0A5B7E836</accession>
<reference evidence="2 3" key="1">
    <citation type="submission" date="2019-05" db="EMBL/GenBank/DDBJ databases">
        <title>Another draft genome of Portunus trituberculatus and its Hox gene families provides insights of decapod evolution.</title>
        <authorList>
            <person name="Jeong J.-H."/>
            <person name="Song I."/>
            <person name="Kim S."/>
            <person name="Choi T."/>
            <person name="Kim D."/>
            <person name="Ryu S."/>
            <person name="Kim W."/>
        </authorList>
    </citation>
    <scope>NUCLEOTIDE SEQUENCE [LARGE SCALE GENOMIC DNA]</scope>
    <source>
        <tissue evidence="2">Muscle</tissue>
    </source>
</reference>
<gene>
    <name evidence="2" type="ORF">E2C01_023171</name>
</gene>
<organism evidence="2 3">
    <name type="scientific">Portunus trituberculatus</name>
    <name type="common">Swimming crab</name>
    <name type="synonym">Neptunus trituberculatus</name>
    <dbReference type="NCBI Taxonomy" id="210409"/>
    <lineage>
        <taxon>Eukaryota</taxon>
        <taxon>Metazoa</taxon>
        <taxon>Ecdysozoa</taxon>
        <taxon>Arthropoda</taxon>
        <taxon>Crustacea</taxon>
        <taxon>Multicrustacea</taxon>
        <taxon>Malacostraca</taxon>
        <taxon>Eumalacostraca</taxon>
        <taxon>Eucarida</taxon>
        <taxon>Decapoda</taxon>
        <taxon>Pleocyemata</taxon>
        <taxon>Brachyura</taxon>
        <taxon>Eubrachyura</taxon>
        <taxon>Portunoidea</taxon>
        <taxon>Portunidae</taxon>
        <taxon>Portuninae</taxon>
        <taxon>Portunus</taxon>
    </lineage>
</organism>
<proteinExistence type="predicted"/>
<sequence>MVYIIRQKTLYLSLPLYTLILVFFVPFSDTLKNSVPHFTDSHHTHSLFVISLLPCILYPAELLQTPTRLLISLSSTSEP</sequence>
<feature type="transmembrane region" description="Helical" evidence="1">
    <location>
        <begin position="9"/>
        <end position="27"/>
    </location>
</feature>
<comment type="caution">
    <text evidence="2">The sequence shown here is derived from an EMBL/GenBank/DDBJ whole genome shotgun (WGS) entry which is preliminary data.</text>
</comment>
<keyword evidence="3" id="KW-1185">Reference proteome</keyword>
<keyword evidence="1" id="KW-0472">Membrane</keyword>
<protein>
    <submittedName>
        <fullName evidence="2">Uncharacterized protein</fullName>
    </submittedName>
</protein>
<name>A0A5B7E836_PORTR</name>
<keyword evidence="1" id="KW-1133">Transmembrane helix</keyword>
<evidence type="ECO:0000313" key="3">
    <source>
        <dbReference type="Proteomes" id="UP000324222"/>
    </source>
</evidence>
<keyword evidence="1" id="KW-0812">Transmembrane</keyword>
<dbReference type="AlphaFoldDB" id="A0A5B7E836"/>
<evidence type="ECO:0000313" key="2">
    <source>
        <dbReference type="EMBL" id="MPC29918.1"/>
    </source>
</evidence>
<dbReference type="Proteomes" id="UP000324222">
    <property type="component" value="Unassembled WGS sequence"/>
</dbReference>